<evidence type="ECO:0000256" key="8">
    <source>
        <dbReference type="ARBA" id="ARBA00023002"/>
    </source>
</evidence>
<dbReference type="PRINTS" id="PR00372">
    <property type="entry name" value="FYWHYDRXLASE"/>
</dbReference>
<comment type="catalytic activity">
    <reaction evidence="1">
        <text>(6R)-L-erythro-5,6,7,8-tetrahydrobiopterin + L-phenylalanine + O2 = (4aS,6R)-4a-hydroxy-L-erythro-5,6,7,8-tetrahydrobiopterin + L-tyrosine</text>
        <dbReference type="Rhea" id="RHEA:20273"/>
        <dbReference type="ChEBI" id="CHEBI:15379"/>
        <dbReference type="ChEBI" id="CHEBI:15642"/>
        <dbReference type="ChEBI" id="CHEBI:58095"/>
        <dbReference type="ChEBI" id="CHEBI:58315"/>
        <dbReference type="ChEBI" id="CHEBI:59560"/>
        <dbReference type="EC" id="1.14.16.1"/>
    </reaction>
</comment>
<evidence type="ECO:0000256" key="5">
    <source>
        <dbReference type="ARBA" id="ARBA00011995"/>
    </source>
</evidence>
<evidence type="ECO:0000256" key="6">
    <source>
        <dbReference type="ARBA" id="ARBA00020276"/>
    </source>
</evidence>
<keyword evidence="15" id="KW-1185">Reference proteome</keyword>
<dbReference type="PANTHER" id="PTHR11473:SF24">
    <property type="entry name" value="PHENYLALANINE-4-HYDROXYLASE"/>
    <property type="match status" value="1"/>
</dbReference>
<keyword evidence="8 14" id="KW-0560">Oxidoreductase</keyword>
<feature type="domain" description="Biopterin-dependent aromatic amino acid hydroxylase family profile" evidence="13">
    <location>
        <begin position="1"/>
        <end position="265"/>
    </location>
</feature>
<evidence type="ECO:0000256" key="10">
    <source>
        <dbReference type="ARBA" id="ARBA00023033"/>
    </source>
</evidence>
<dbReference type="Proteomes" id="UP001218788">
    <property type="component" value="Unassembled WGS sequence"/>
</dbReference>
<dbReference type="EC" id="1.14.16.1" evidence="5"/>
<dbReference type="InterPro" id="IPR018301">
    <property type="entry name" value="ArAA_hydroxylase_Fe/CU_BS"/>
</dbReference>
<comment type="caution">
    <text evidence="14">The sequence shown here is derived from an EMBL/GenBank/DDBJ whole genome shotgun (WGS) entry which is preliminary data.</text>
</comment>
<evidence type="ECO:0000256" key="9">
    <source>
        <dbReference type="ARBA" id="ARBA00023004"/>
    </source>
</evidence>
<dbReference type="InterPro" id="IPR036329">
    <property type="entry name" value="Aro-AA_hydroxylase_C_sf"/>
</dbReference>
<dbReference type="PROSITE" id="PS00367">
    <property type="entry name" value="BH4_AAA_HYDROXYL_1"/>
    <property type="match status" value="1"/>
</dbReference>
<evidence type="ECO:0000256" key="7">
    <source>
        <dbReference type="ARBA" id="ARBA00022723"/>
    </source>
</evidence>
<evidence type="ECO:0000313" key="15">
    <source>
        <dbReference type="Proteomes" id="UP001218788"/>
    </source>
</evidence>
<dbReference type="Gene3D" id="1.10.800.10">
    <property type="entry name" value="Aromatic amino acid hydroxylase"/>
    <property type="match status" value="1"/>
</dbReference>
<dbReference type="SUPFAM" id="SSF56534">
    <property type="entry name" value="Aromatic aminoacid monoxygenases, catalytic and oligomerization domains"/>
    <property type="match status" value="1"/>
</dbReference>
<evidence type="ECO:0000256" key="12">
    <source>
        <dbReference type="ARBA" id="ARBA00029922"/>
    </source>
</evidence>
<dbReference type="NCBIfam" id="TIGR01267">
    <property type="entry name" value="Phe4hydrox_mono"/>
    <property type="match status" value="1"/>
</dbReference>
<dbReference type="InterPro" id="IPR036951">
    <property type="entry name" value="ArAA_hydroxylase_sf"/>
</dbReference>
<dbReference type="InterPro" id="IPR005960">
    <property type="entry name" value="Phe-4-hydroxylase_mono"/>
</dbReference>
<reference evidence="14 15" key="1">
    <citation type="submission" date="2022-10" db="EMBL/GenBank/DDBJ databases">
        <title>Alteromonas sp. chi3 Genome sequencing.</title>
        <authorList>
            <person name="Park S."/>
        </authorList>
    </citation>
    <scope>NUCLEOTIDE SEQUENCE [LARGE SCALE GENOMIC DNA]</scope>
    <source>
        <strain evidence="15">chi3</strain>
    </source>
</reference>
<sequence length="265" mass="30258">MPKNSKYNSKTPDENGFIKWDADEVEVWSALYKRQMSLLPHRACDEYFTGLDLLALSPDAIPQLTDIDEVLQQTTGWQTAAVPALISFAEFFELLASKRFPVATFIRSQDDFHYLQEPDIFHEVMGHCPLLTNPAFAAFTETYGKLGLQASKEERVFLARLYWFTVEFGLVRQHGKLRIVGGGILSSPKETRYSLESDVPVRQPMAVVDALRTPYRIDILQPLYYVLDDFSQLMDIANMDLMPLVREAQQLGLYQPLFPPKQQAS</sequence>
<protein>
    <recommendedName>
        <fullName evidence="6">Phenylalanine-4-hydroxylase</fullName>
        <ecNumber evidence="5">1.14.16.1</ecNumber>
    </recommendedName>
    <alternativeName>
        <fullName evidence="12">Phe-4-monooxygenase</fullName>
    </alternativeName>
</protein>
<keyword evidence="7" id="KW-0479">Metal-binding</keyword>
<comment type="cofactor">
    <cofactor evidence="2">
        <name>Fe(2+)</name>
        <dbReference type="ChEBI" id="CHEBI:29033"/>
    </cofactor>
</comment>
<comment type="pathway">
    <text evidence="3">Amino-acid degradation; L-phenylalanine degradation; acetoacetate and fumarate from L-phenylalanine: step 1/6.</text>
</comment>
<evidence type="ECO:0000256" key="11">
    <source>
        <dbReference type="ARBA" id="ARBA00023232"/>
    </source>
</evidence>
<evidence type="ECO:0000256" key="4">
    <source>
        <dbReference type="ARBA" id="ARBA00009712"/>
    </source>
</evidence>
<evidence type="ECO:0000256" key="1">
    <source>
        <dbReference type="ARBA" id="ARBA00001060"/>
    </source>
</evidence>
<gene>
    <name evidence="14" type="primary">phhA</name>
    <name evidence="14" type="ORF">OIK42_13020</name>
</gene>
<dbReference type="PANTHER" id="PTHR11473">
    <property type="entry name" value="AROMATIC AMINO ACID HYDROXYLASE"/>
    <property type="match status" value="1"/>
</dbReference>
<evidence type="ECO:0000313" key="14">
    <source>
        <dbReference type="EMBL" id="MDC8831680.1"/>
    </source>
</evidence>
<dbReference type="NCBIfam" id="NF008877">
    <property type="entry name" value="PRK11913.1-2"/>
    <property type="match status" value="1"/>
</dbReference>
<name>A0ABT5L3R3_9ALTE</name>
<proteinExistence type="inferred from homology"/>
<dbReference type="InterPro" id="IPR019774">
    <property type="entry name" value="Aromatic-AA_hydroxylase_C"/>
</dbReference>
<dbReference type="InterPro" id="IPR001273">
    <property type="entry name" value="ArAA_hydroxylase"/>
</dbReference>
<keyword evidence="11" id="KW-0585">Phenylalanine catabolism</keyword>
<dbReference type="RefSeq" id="WP_273641123.1">
    <property type="nucleotide sequence ID" value="NZ_JAQQXP010000001.1"/>
</dbReference>
<dbReference type="EMBL" id="JAQQXP010000001">
    <property type="protein sequence ID" value="MDC8831680.1"/>
    <property type="molecule type" value="Genomic_DNA"/>
</dbReference>
<dbReference type="PROSITE" id="PS51410">
    <property type="entry name" value="BH4_AAA_HYDROXYL_2"/>
    <property type="match status" value="1"/>
</dbReference>
<accession>A0ABT5L3R3</accession>
<keyword evidence="10" id="KW-0503">Monooxygenase</keyword>
<comment type="similarity">
    <text evidence="4">Belongs to the biopterin-dependent aromatic amino acid hydroxylase family.</text>
</comment>
<dbReference type="GO" id="GO:0004505">
    <property type="term" value="F:phenylalanine 4-monooxygenase activity"/>
    <property type="evidence" value="ECO:0007669"/>
    <property type="project" value="UniProtKB-EC"/>
</dbReference>
<evidence type="ECO:0000256" key="2">
    <source>
        <dbReference type="ARBA" id="ARBA00001954"/>
    </source>
</evidence>
<organism evidence="14 15">
    <name type="scientific">Alteromonas gilva</name>
    <dbReference type="NCBI Taxonomy" id="2987522"/>
    <lineage>
        <taxon>Bacteria</taxon>
        <taxon>Pseudomonadati</taxon>
        <taxon>Pseudomonadota</taxon>
        <taxon>Gammaproteobacteria</taxon>
        <taxon>Alteromonadales</taxon>
        <taxon>Alteromonadaceae</taxon>
        <taxon>Alteromonas/Salinimonas group</taxon>
        <taxon>Alteromonas</taxon>
    </lineage>
</organism>
<dbReference type="Pfam" id="PF00351">
    <property type="entry name" value="Biopterin_H"/>
    <property type="match status" value="1"/>
</dbReference>
<dbReference type="CDD" id="cd03348">
    <property type="entry name" value="pro_PheOH"/>
    <property type="match status" value="1"/>
</dbReference>
<evidence type="ECO:0000256" key="3">
    <source>
        <dbReference type="ARBA" id="ARBA00005088"/>
    </source>
</evidence>
<evidence type="ECO:0000259" key="13">
    <source>
        <dbReference type="PROSITE" id="PS51410"/>
    </source>
</evidence>
<keyword evidence="9" id="KW-0408">Iron</keyword>